<dbReference type="OrthoDB" id="2380090at2759"/>
<sequence length="96" mass="11074">MKSLPISGFKMSRKPPNLINKIDPIFTSDLPFNVVYDGYGDPPIDNAFKLVNLPHEKFKHLGRVEKYVEQMKYLFWAVGQPQAVPFPLNNEKIAKR</sequence>
<comment type="caution">
    <text evidence="1">The sequence shown here is derived from an EMBL/GenBank/DDBJ whole genome shotgun (WGS) entry which is preliminary data.</text>
</comment>
<protein>
    <submittedName>
        <fullName evidence="1">Uncharacterized protein</fullName>
    </submittedName>
</protein>
<dbReference type="EMBL" id="WTPW01000263">
    <property type="protein sequence ID" value="KAF0528923.1"/>
    <property type="molecule type" value="Genomic_DNA"/>
</dbReference>
<dbReference type="Proteomes" id="UP000439903">
    <property type="component" value="Unassembled WGS sequence"/>
</dbReference>
<accession>A0A8H4ASW8</accession>
<name>A0A8H4ASW8_GIGMA</name>
<keyword evidence="2" id="KW-1185">Reference proteome</keyword>
<evidence type="ECO:0000313" key="2">
    <source>
        <dbReference type="Proteomes" id="UP000439903"/>
    </source>
</evidence>
<gene>
    <name evidence="1" type="ORF">F8M41_012910</name>
</gene>
<reference evidence="1 2" key="1">
    <citation type="journal article" date="2019" name="Environ. Microbiol.">
        <title>At the nexus of three kingdoms: the genome of the mycorrhizal fungus Gigaspora margarita provides insights into plant, endobacterial and fungal interactions.</title>
        <authorList>
            <person name="Venice F."/>
            <person name="Ghignone S."/>
            <person name="Salvioli di Fossalunga A."/>
            <person name="Amselem J."/>
            <person name="Novero M."/>
            <person name="Xianan X."/>
            <person name="Sedzielewska Toro K."/>
            <person name="Morin E."/>
            <person name="Lipzen A."/>
            <person name="Grigoriev I.V."/>
            <person name="Henrissat B."/>
            <person name="Martin F.M."/>
            <person name="Bonfante P."/>
        </authorList>
    </citation>
    <scope>NUCLEOTIDE SEQUENCE [LARGE SCALE GENOMIC DNA]</scope>
    <source>
        <strain evidence="1 2">BEG34</strain>
    </source>
</reference>
<evidence type="ECO:0000313" key="1">
    <source>
        <dbReference type="EMBL" id="KAF0528923.1"/>
    </source>
</evidence>
<dbReference type="AlphaFoldDB" id="A0A8H4ASW8"/>
<organism evidence="1 2">
    <name type="scientific">Gigaspora margarita</name>
    <dbReference type="NCBI Taxonomy" id="4874"/>
    <lineage>
        <taxon>Eukaryota</taxon>
        <taxon>Fungi</taxon>
        <taxon>Fungi incertae sedis</taxon>
        <taxon>Mucoromycota</taxon>
        <taxon>Glomeromycotina</taxon>
        <taxon>Glomeromycetes</taxon>
        <taxon>Diversisporales</taxon>
        <taxon>Gigasporaceae</taxon>
        <taxon>Gigaspora</taxon>
    </lineage>
</organism>
<proteinExistence type="predicted"/>